<keyword evidence="4 5" id="KW-0934">Plastid</keyword>
<evidence type="ECO:0000313" key="5">
    <source>
        <dbReference type="EMBL" id="QXM16344.1"/>
    </source>
</evidence>
<evidence type="ECO:0000256" key="4">
    <source>
        <dbReference type="ARBA" id="ARBA00022640"/>
    </source>
</evidence>
<dbReference type="GO" id="GO:0009536">
    <property type="term" value="C:plastid"/>
    <property type="evidence" value="ECO:0007669"/>
    <property type="project" value="UniProtKB-SubCell"/>
</dbReference>
<dbReference type="EMBL" id="MZ352931">
    <property type="protein sequence ID" value="QXM16344.1"/>
    <property type="molecule type" value="Genomic_DNA"/>
</dbReference>
<protein>
    <recommendedName>
        <fullName evidence="3">Uncharacterized protein ycf35</fullName>
    </recommendedName>
</protein>
<organism evidence="5">
    <name type="scientific">Chaetoceros neogracilis</name>
    <dbReference type="NCBI Taxonomy" id="240364"/>
    <lineage>
        <taxon>Eukaryota</taxon>
        <taxon>Sar</taxon>
        <taxon>Stramenopiles</taxon>
        <taxon>Ochrophyta</taxon>
        <taxon>Bacillariophyta</taxon>
        <taxon>Coscinodiscophyceae</taxon>
        <taxon>Chaetocerotophycidae</taxon>
        <taxon>Chaetocerotales</taxon>
        <taxon>Chaetocerotaceae</taxon>
        <taxon>Chaetoceros</taxon>
    </lineage>
</organism>
<comment type="subcellular location">
    <subcellularLocation>
        <location evidence="1">Plastid</location>
    </subcellularLocation>
</comment>
<dbReference type="InterPro" id="IPR009666">
    <property type="entry name" value="Uncharacterised_Ycf35"/>
</dbReference>
<dbReference type="PANTHER" id="PTHR39638">
    <property type="entry name" value="YCF35"/>
    <property type="match status" value="1"/>
</dbReference>
<dbReference type="PANTHER" id="PTHR39638:SF2">
    <property type="entry name" value="YCF35"/>
    <property type="match status" value="1"/>
</dbReference>
<sequence>MSHFTTMKTNFQNLSYLEKALIKLNIKHKQKNSYVDSKIQNLIIPQLNGYDIEFAWNGNEYELIVDISFWEQTCPVESFIDKIAQQYASEVIIGESQKLGFQPIKYSLNTDGSNVVILERWNERG</sequence>
<gene>
    <name evidence="5" type="primary">ycf35</name>
</gene>
<reference evidence="5" key="1">
    <citation type="submission" date="2021-06" db="EMBL/GenBank/DDBJ databases">
        <title>The complete chloroplast genome of the marine microalgae Chaetoceros gracilis (Chaetoceroceae).</title>
        <authorList>
            <person name="Li Y."/>
            <person name="Deng X."/>
        </authorList>
    </citation>
    <scope>NUCLEOTIDE SEQUENCE</scope>
</reference>
<accession>A0A8F5GHL5</accession>
<dbReference type="AlphaFoldDB" id="A0A8F5GHL5"/>
<keyword evidence="5" id="KW-0150">Chloroplast</keyword>
<evidence type="ECO:0000256" key="1">
    <source>
        <dbReference type="ARBA" id="ARBA00004474"/>
    </source>
</evidence>
<comment type="similarity">
    <text evidence="2">Belongs to the ycf35 family.</text>
</comment>
<geneLocation type="chloroplast" evidence="5"/>
<name>A0A8F5GHL5_9STRA</name>
<evidence type="ECO:0000256" key="3">
    <source>
        <dbReference type="ARBA" id="ARBA00021585"/>
    </source>
</evidence>
<proteinExistence type="inferred from homology"/>
<dbReference type="Pfam" id="PF06868">
    <property type="entry name" value="DUF1257"/>
    <property type="match status" value="1"/>
</dbReference>
<evidence type="ECO:0000256" key="2">
    <source>
        <dbReference type="ARBA" id="ARBA00009068"/>
    </source>
</evidence>